<dbReference type="InterPro" id="IPR010432">
    <property type="entry name" value="RDD"/>
</dbReference>
<evidence type="ECO:0000256" key="5">
    <source>
        <dbReference type="SAM" id="Phobius"/>
    </source>
</evidence>
<dbReference type="EMBL" id="JH651384">
    <property type="protein sequence ID" value="EIJ36157.1"/>
    <property type="molecule type" value="Genomic_DNA"/>
</dbReference>
<dbReference type="AlphaFoldDB" id="A0A656HI91"/>
<keyword evidence="4 5" id="KW-0472">Membrane</keyword>
<dbReference type="Pfam" id="PF06271">
    <property type="entry name" value="RDD"/>
    <property type="match status" value="1"/>
</dbReference>
<keyword evidence="8" id="KW-1185">Reference proteome</keyword>
<dbReference type="Proteomes" id="UP000005317">
    <property type="component" value="Unassembled WGS sequence"/>
</dbReference>
<evidence type="ECO:0000313" key="7">
    <source>
        <dbReference type="EMBL" id="EIJ36157.1"/>
    </source>
</evidence>
<comment type="subcellular location">
    <subcellularLocation>
        <location evidence="1">Membrane</location>
        <topology evidence="1">Multi-pass membrane protein</topology>
    </subcellularLocation>
</comment>
<feature type="domain" description="RDD" evidence="6">
    <location>
        <begin position="27"/>
        <end position="98"/>
    </location>
</feature>
<dbReference type="OrthoDB" id="5625700at2"/>
<keyword evidence="3 5" id="KW-1133">Transmembrane helix</keyword>
<evidence type="ECO:0000256" key="3">
    <source>
        <dbReference type="ARBA" id="ARBA00022989"/>
    </source>
</evidence>
<name>A0A656HI91_THINJ</name>
<keyword evidence="2 5" id="KW-0812">Transmembrane</keyword>
<organism evidence="7 8">
    <name type="scientific">Thiothrix nivea (strain ATCC 35100 / DSM 5205 / JP2)</name>
    <dbReference type="NCBI Taxonomy" id="870187"/>
    <lineage>
        <taxon>Bacteria</taxon>
        <taxon>Pseudomonadati</taxon>
        <taxon>Pseudomonadota</taxon>
        <taxon>Gammaproteobacteria</taxon>
        <taxon>Thiotrichales</taxon>
        <taxon>Thiotrichaceae</taxon>
        <taxon>Thiothrix</taxon>
    </lineage>
</organism>
<feature type="transmembrane region" description="Helical" evidence="5">
    <location>
        <begin position="68"/>
        <end position="89"/>
    </location>
</feature>
<reference evidence="8" key="1">
    <citation type="journal article" date="2011" name="Stand. Genomic Sci.">
        <title>Genome sequence of the filamentous, gliding Thiothrix nivea neotype strain (JP2(T)).</title>
        <authorList>
            <person name="Lapidus A."/>
            <person name="Nolan M."/>
            <person name="Lucas S."/>
            <person name="Glavina Del Rio T."/>
            <person name="Tice H."/>
            <person name="Cheng J.F."/>
            <person name="Tapia R."/>
            <person name="Han C."/>
            <person name="Goodwin L."/>
            <person name="Pitluck S."/>
            <person name="Liolios K."/>
            <person name="Pagani I."/>
            <person name="Ivanova N."/>
            <person name="Huntemann M."/>
            <person name="Mavromatis K."/>
            <person name="Mikhailova N."/>
            <person name="Pati A."/>
            <person name="Chen A."/>
            <person name="Palaniappan K."/>
            <person name="Land M."/>
            <person name="Brambilla E.M."/>
            <person name="Rohde M."/>
            <person name="Abt B."/>
            <person name="Verbarg S."/>
            <person name="Goker M."/>
            <person name="Bristow J."/>
            <person name="Eisen J.A."/>
            <person name="Markowitz V."/>
            <person name="Hugenholtz P."/>
            <person name="Kyrpides N.C."/>
            <person name="Klenk H.P."/>
            <person name="Woyke T."/>
        </authorList>
    </citation>
    <scope>NUCLEOTIDE SEQUENCE [LARGE SCALE GENOMIC DNA]</scope>
    <source>
        <strain evidence="8">ATCC 35100 / DSM 5205 / JP2</strain>
    </source>
</reference>
<evidence type="ECO:0000313" key="8">
    <source>
        <dbReference type="Proteomes" id="UP000005317"/>
    </source>
</evidence>
<evidence type="ECO:0000256" key="1">
    <source>
        <dbReference type="ARBA" id="ARBA00004141"/>
    </source>
</evidence>
<dbReference type="RefSeq" id="WP_002710042.1">
    <property type="nucleotide sequence ID" value="NZ_JH651384.1"/>
</dbReference>
<feature type="transmembrane region" description="Helical" evidence="5">
    <location>
        <begin position="32"/>
        <end position="56"/>
    </location>
</feature>
<protein>
    <recommendedName>
        <fullName evidence="6">RDD domain-containing protein</fullName>
    </recommendedName>
</protein>
<evidence type="ECO:0000256" key="2">
    <source>
        <dbReference type="ARBA" id="ARBA00022692"/>
    </source>
</evidence>
<dbReference type="GO" id="GO:0016020">
    <property type="term" value="C:membrane"/>
    <property type="evidence" value="ECO:0007669"/>
    <property type="project" value="UniProtKB-SubCell"/>
</dbReference>
<proteinExistence type="predicted"/>
<evidence type="ECO:0000256" key="4">
    <source>
        <dbReference type="ARBA" id="ARBA00023136"/>
    </source>
</evidence>
<gene>
    <name evidence="7" type="ORF">Thini_3653</name>
</gene>
<sequence length="102" mass="11293">MKANAPFSTPVNKGYFLNYIASHRHGNPGMRLLALAFDLVLVVLLVTLAVLCVFGQTWLLYHAVYTDAAFYVLMASIPTLYFAGFQGIWGATPGKMLLLPWL</sequence>
<accession>A0A656HI91</accession>
<evidence type="ECO:0000259" key="6">
    <source>
        <dbReference type="Pfam" id="PF06271"/>
    </source>
</evidence>